<dbReference type="EMBL" id="CP068393">
    <property type="protein sequence ID" value="QUC65948.1"/>
    <property type="molecule type" value="Genomic_DNA"/>
</dbReference>
<dbReference type="EC" id="4.1.2.13" evidence="1"/>
<accession>A0AC61NJC5</accession>
<name>A0AC61NJC5_9FIRM</name>
<proteinExistence type="predicted"/>
<keyword evidence="1" id="KW-0456">Lyase</keyword>
<organism evidence="1 2">
    <name type="scientific">Aristaeella hokkaidonensis</name>
    <dbReference type="NCBI Taxonomy" id="3046382"/>
    <lineage>
        <taxon>Bacteria</taxon>
        <taxon>Bacillati</taxon>
        <taxon>Bacillota</taxon>
        <taxon>Clostridia</taxon>
        <taxon>Eubacteriales</taxon>
        <taxon>Aristaeellaceae</taxon>
        <taxon>Aristaeella</taxon>
    </lineage>
</organism>
<evidence type="ECO:0000313" key="2">
    <source>
        <dbReference type="Proteomes" id="UP000682782"/>
    </source>
</evidence>
<protein>
    <submittedName>
        <fullName evidence="1">Class II fructose-1,6-bisphosphate aldolase</fullName>
        <ecNumber evidence="1">4.1.2.13</ecNumber>
    </submittedName>
</protein>
<dbReference type="Proteomes" id="UP000682782">
    <property type="component" value="Chromosome"/>
</dbReference>
<evidence type="ECO:0000313" key="1">
    <source>
        <dbReference type="EMBL" id="QUC65948.1"/>
    </source>
</evidence>
<gene>
    <name evidence="1" type="primary">fba</name>
    <name evidence="1" type="ORF">JYE49_08660</name>
</gene>
<reference evidence="1" key="1">
    <citation type="submission" date="2021-01" db="EMBL/GenBank/DDBJ databases">
        <title>Complete genome sequence of Clostridiales bacterium R-7.</title>
        <authorList>
            <person name="Mahoney-Kurpe S.C."/>
            <person name="Palevich N."/>
            <person name="Koike S."/>
            <person name="Moon C.D."/>
            <person name="Attwood G.T."/>
        </authorList>
    </citation>
    <scope>NUCLEOTIDE SEQUENCE</scope>
    <source>
        <strain evidence="1">R-7</strain>
    </source>
</reference>
<keyword evidence="2" id="KW-1185">Reference proteome</keyword>
<sequence length="279" mass="29889">MAFVTTGEMLKKAQEGGYAIGAFNAENLEMVQAIIAAAEAENAPVMIQTTPGTLKYAGPKCFAGIVSRMARDVKVPVALHLDHGNSYELAEECAREGYTSLMIDGSKLPYEENIALTRRVVAMACGLPVEAELGTVGGKEDGMEAKPQYTDPDEAADFVNRTGISSFAVAIGTAHGVYKGEPKLDLDRLSAVREKVSIPLVLHGTSGVPEDQVRECIRRGICKVNYATDLRIAFTAGVKKAIGEQPEAFDPKKYLAEGRKAVQSRVQELIRLLGSSGKA</sequence>